<dbReference type="PANTHER" id="PTHR30151">
    <property type="entry name" value="ALKANE SULFONATE ABC TRANSPORTER-RELATED, MEMBRANE SUBUNIT"/>
    <property type="match status" value="1"/>
</dbReference>
<evidence type="ECO:0000313" key="10">
    <source>
        <dbReference type="Proteomes" id="UP000315534"/>
    </source>
</evidence>
<keyword evidence="6 7" id="KW-0472">Membrane</keyword>
<dbReference type="PROSITE" id="PS50928">
    <property type="entry name" value="ABC_TM1"/>
    <property type="match status" value="1"/>
</dbReference>
<dbReference type="GO" id="GO:0055085">
    <property type="term" value="P:transmembrane transport"/>
    <property type="evidence" value="ECO:0007669"/>
    <property type="project" value="InterPro"/>
</dbReference>
<feature type="transmembrane region" description="Helical" evidence="7">
    <location>
        <begin position="99"/>
        <end position="121"/>
    </location>
</feature>
<feature type="transmembrane region" description="Helical" evidence="7">
    <location>
        <begin position="179"/>
        <end position="202"/>
    </location>
</feature>
<feature type="transmembrane region" description="Helical" evidence="7">
    <location>
        <begin position="68"/>
        <end position="87"/>
    </location>
</feature>
<accession>A0A523XQN4</accession>
<comment type="similarity">
    <text evidence="7">Belongs to the binding-protein-dependent transport system permease family.</text>
</comment>
<name>A0A523XQN4_UNCT6</name>
<dbReference type="Proteomes" id="UP000315534">
    <property type="component" value="Unassembled WGS sequence"/>
</dbReference>
<evidence type="ECO:0000256" key="3">
    <source>
        <dbReference type="ARBA" id="ARBA00022475"/>
    </source>
</evidence>
<dbReference type="EMBL" id="SOIP01000228">
    <property type="protein sequence ID" value="TET81562.1"/>
    <property type="molecule type" value="Genomic_DNA"/>
</dbReference>
<dbReference type="Pfam" id="PF00528">
    <property type="entry name" value="BPD_transp_1"/>
    <property type="match status" value="1"/>
</dbReference>
<keyword evidence="3" id="KW-1003">Cell membrane</keyword>
<evidence type="ECO:0000256" key="7">
    <source>
        <dbReference type="RuleBase" id="RU363032"/>
    </source>
</evidence>
<gene>
    <name evidence="9" type="ORF">E3J38_03685</name>
</gene>
<evidence type="ECO:0000256" key="2">
    <source>
        <dbReference type="ARBA" id="ARBA00022448"/>
    </source>
</evidence>
<dbReference type="InterPro" id="IPR035906">
    <property type="entry name" value="MetI-like_sf"/>
</dbReference>
<evidence type="ECO:0000256" key="5">
    <source>
        <dbReference type="ARBA" id="ARBA00022989"/>
    </source>
</evidence>
<feature type="domain" description="ABC transmembrane type-1" evidence="8">
    <location>
        <begin position="61"/>
        <end position="242"/>
    </location>
</feature>
<dbReference type="PANTHER" id="PTHR30151:SF20">
    <property type="entry name" value="ABC TRANSPORTER PERMEASE PROTEIN HI_0355-RELATED"/>
    <property type="match status" value="1"/>
</dbReference>
<dbReference type="CDD" id="cd06261">
    <property type="entry name" value="TM_PBP2"/>
    <property type="match status" value="1"/>
</dbReference>
<evidence type="ECO:0000256" key="1">
    <source>
        <dbReference type="ARBA" id="ARBA00004651"/>
    </source>
</evidence>
<evidence type="ECO:0000313" key="9">
    <source>
        <dbReference type="EMBL" id="TET81562.1"/>
    </source>
</evidence>
<evidence type="ECO:0000259" key="8">
    <source>
        <dbReference type="PROSITE" id="PS50928"/>
    </source>
</evidence>
<keyword evidence="5 7" id="KW-1133">Transmembrane helix</keyword>
<comment type="caution">
    <text evidence="9">The sequence shown here is derived from an EMBL/GenBank/DDBJ whole genome shotgun (WGS) entry which is preliminary data.</text>
</comment>
<evidence type="ECO:0000256" key="6">
    <source>
        <dbReference type="ARBA" id="ARBA00023136"/>
    </source>
</evidence>
<sequence length="254" mass="27805">MMDKKMRSVGRRILPLLIFFIAMVTGWGLLVALWDIPSWLVPAPHDVINRLLRARTLPLHIQLTTTEAFAGFALSVGVGVALAVAICNSKFLESALLPYITLLSSIPTVAIAPLLTIWLGFGMKPKIVTSMMISLAPIVMNTHKGLKSADYRIYELMRSIDATPWQTAKMIDFPSALPFIFAAFKISVPLSIVGAVVSEFYGADHGLGYLVIVSAMQLETDMLFVAIGILAFMGVASFIILSAIEKRFFSWGGR</sequence>
<dbReference type="AlphaFoldDB" id="A0A523XQN4"/>
<feature type="transmembrane region" description="Helical" evidence="7">
    <location>
        <begin position="12"/>
        <end position="34"/>
    </location>
</feature>
<protein>
    <submittedName>
        <fullName evidence="9">ABC transporter permease</fullName>
    </submittedName>
</protein>
<dbReference type="GO" id="GO:0005886">
    <property type="term" value="C:plasma membrane"/>
    <property type="evidence" value="ECO:0007669"/>
    <property type="project" value="UniProtKB-SubCell"/>
</dbReference>
<evidence type="ECO:0000256" key="4">
    <source>
        <dbReference type="ARBA" id="ARBA00022692"/>
    </source>
</evidence>
<proteinExistence type="inferred from homology"/>
<dbReference type="SUPFAM" id="SSF161098">
    <property type="entry name" value="MetI-like"/>
    <property type="match status" value="1"/>
</dbReference>
<organism evidence="9 10">
    <name type="scientific">candidate division TA06 bacterium</name>
    <dbReference type="NCBI Taxonomy" id="2250710"/>
    <lineage>
        <taxon>Bacteria</taxon>
        <taxon>Bacteria division TA06</taxon>
    </lineage>
</organism>
<dbReference type="Gene3D" id="1.10.3720.10">
    <property type="entry name" value="MetI-like"/>
    <property type="match status" value="1"/>
</dbReference>
<feature type="transmembrane region" description="Helical" evidence="7">
    <location>
        <begin position="222"/>
        <end position="244"/>
    </location>
</feature>
<keyword evidence="4 7" id="KW-0812">Transmembrane</keyword>
<reference evidence="9 10" key="1">
    <citation type="submission" date="2019-03" db="EMBL/GenBank/DDBJ databases">
        <title>Metabolic potential of uncultured bacteria and archaea associated with petroleum seepage in deep-sea sediments.</title>
        <authorList>
            <person name="Dong X."/>
            <person name="Hubert C."/>
        </authorList>
    </citation>
    <scope>NUCLEOTIDE SEQUENCE [LARGE SCALE GENOMIC DNA]</scope>
    <source>
        <strain evidence="9">E29_bin36</strain>
    </source>
</reference>
<keyword evidence="2 7" id="KW-0813">Transport</keyword>
<comment type="subcellular location">
    <subcellularLocation>
        <location evidence="1 7">Cell membrane</location>
        <topology evidence="1 7">Multi-pass membrane protein</topology>
    </subcellularLocation>
</comment>
<dbReference type="InterPro" id="IPR000515">
    <property type="entry name" value="MetI-like"/>
</dbReference>